<evidence type="ECO:0000259" key="1">
    <source>
        <dbReference type="Pfam" id="PF00561"/>
    </source>
</evidence>
<dbReference type="RefSeq" id="WP_169571197.1">
    <property type="nucleotide sequence ID" value="NZ_JABBFV010000002.1"/>
</dbReference>
<dbReference type="AlphaFoldDB" id="A0A7X9ZRA6"/>
<dbReference type="PANTHER" id="PTHR43194">
    <property type="entry name" value="HYDROLASE ALPHA/BETA FOLD FAMILY"/>
    <property type="match status" value="1"/>
</dbReference>
<dbReference type="PANTHER" id="PTHR43194:SF2">
    <property type="entry name" value="PEROXISOMAL MEMBRANE PROTEIN LPX1"/>
    <property type="match status" value="1"/>
</dbReference>
<keyword evidence="2" id="KW-0378">Hydrolase</keyword>
<protein>
    <submittedName>
        <fullName evidence="2">Alpha/beta hydrolase</fullName>
    </submittedName>
</protein>
<dbReference type="Gene3D" id="3.40.50.1820">
    <property type="entry name" value="alpha/beta hydrolase"/>
    <property type="match status" value="1"/>
</dbReference>
<feature type="domain" description="AB hydrolase-1" evidence="1">
    <location>
        <begin position="27"/>
        <end position="257"/>
    </location>
</feature>
<name>A0A7X9ZRA6_9SPHN</name>
<dbReference type="InterPro" id="IPR000073">
    <property type="entry name" value="AB_hydrolase_1"/>
</dbReference>
<evidence type="ECO:0000313" key="3">
    <source>
        <dbReference type="Proteomes" id="UP000519023"/>
    </source>
</evidence>
<dbReference type="EMBL" id="JABBFV010000002">
    <property type="protein sequence ID" value="NML09322.1"/>
    <property type="molecule type" value="Genomic_DNA"/>
</dbReference>
<dbReference type="InterPro" id="IPR050228">
    <property type="entry name" value="Carboxylesterase_BioH"/>
</dbReference>
<dbReference type="GO" id="GO:0016787">
    <property type="term" value="F:hydrolase activity"/>
    <property type="evidence" value="ECO:0007669"/>
    <property type="project" value="UniProtKB-KW"/>
</dbReference>
<accession>A0A7X9ZRA6</accession>
<dbReference type="SUPFAM" id="SSF53474">
    <property type="entry name" value="alpha/beta-Hydrolases"/>
    <property type="match status" value="1"/>
</dbReference>
<organism evidence="2 3">
    <name type="scientific">Sphingobium psychrophilum</name>
    <dbReference type="NCBI Taxonomy" id="2728834"/>
    <lineage>
        <taxon>Bacteria</taxon>
        <taxon>Pseudomonadati</taxon>
        <taxon>Pseudomonadota</taxon>
        <taxon>Alphaproteobacteria</taxon>
        <taxon>Sphingomonadales</taxon>
        <taxon>Sphingomonadaceae</taxon>
        <taxon>Sphingobium</taxon>
    </lineage>
</organism>
<dbReference type="InterPro" id="IPR029058">
    <property type="entry name" value="AB_hydrolase_fold"/>
</dbReference>
<reference evidence="2 3" key="1">
    <citation type="submission" date="2020-04" db="EMBL/GenBank/DDBJ databases">
        <title>Sphingobium sp. AR-3-1 isolated from Arctic soil.</title>
        <authorList>
            <person name="Dahal R.H."/>
            <person name="Chaudhary D.K."/>
        </authorList>
    </citation>
    <scope>NUCLEOTIDE SEQUENCE [LARGE SCALE GENOMIC DNA]</scope>
    <source>
        <strain evidence="2 3">AR-3-1</strain>
    </source>
</reference>
<dbReference type="Pfam" id="PF00561">
    <property type="entry name" value="Abhydrolase_1"/>
    <property type="match status" value="1"/>
</dbReference>
<dbReference type="Proteomes" id="UP000519023">
    <property type="component" value="Unassembled WGS sequence"/>
</dbReference>
<evidence type="ECO:0000313" key="2">
    <source>
        <dbReference type="EMBL" id="NML09322.1"/>
    </source>
</evidence>
<proteinExistence type="predicted"/>
<gene>
    <name evidence="2" type="ORF">HHL08_04070</name>
</gene>
<comment type="caution">
    <text evidence="2">The sequence shown here is derived from an EMBL/GenBank/DDBJ whole genome shotgun (WGS) entry which is preliminary data.</text>
</comment>
<sequence>MMSATRISLPGDGVALVADAYGDPAAPPVCFFHGGGQSRRSWAGSARRVAQAGYYGLTFDLRGHGDSDWASDGDYLLEAYGRDVEAILMALSRPVALVGASRGGQCALVGGSRHPDRVRLIMLADVAPHIDDEGVEEIRGFFRASEAGFASLDEAADALHRHLGQPRLADVSGLAKAMRTDGGRLFWHWDPRTTSQEFLHPPSEGEALVAAAMRVTTPVVLVKAELSEIVTDESVRQFQALTPQLQVEVAHGVGHMFTGDHNDAFAERLLRHLTTHLPL</sequence>
<keyword evidence="3" id="KW-1185">Reference proteome</keyword>